<dbReference type="PANTHER" id="PTHR10366">
    <property type="entry name" value="NAD DEPENDENT EPIMERASE/DEHYDRATASE"/>
    <property type="match status" value="1"/>
</dbReference>
<reference evidence="3" key="2">
    <citation type="submission" date="2023-05" db="EMBL/GenBank/DDBJ databases">
        <authorList>
            <person name="Schelkunov M.I."/>
        </authorList>
    </citation>
    <scope>NUCLEOTIDE SEQUENCE</scope>
    <source>
        <strain evidence="3">Hsosn_3</strain>
        <tissue evidence="3">Leaf</tissue>
    </source>
</reference>
<evidence type="ECO:0000256" key="2">
    <source>
        <dbReference type="ARBA" id="ARBA00023002"/>
    </source>
</evidence>
<keyword evidence="2" id="KW-0560">Oxidoreductase</keyword>
<gene>
    <name evidence="3" type="ORF">POM88_043983</name>
</gene>
<evidence type="ECO:0000313" key="4">
    <source>
        <dbReference type="Proteomes" id="UP001237642"/>
    </source>
</evidence>
<dbReference type="InterPro" id="IPR036291">
    <property type="entry name" value="NAD(P)-bd_dom_sf"/>
</dbReference>
<evidence type="ECO:0000313" key="3">
    <source>
        <dbReference type="EMBL" id="KAK1359509.1"/>
    </source>
</evidence>
<sequence length="362" mass="40248">MGIVRTDEHRRSEIESFRRLLVACTVACKSKEENDIGKRPVMSADDDVVQDKVVCVTSGVSYLGIAIVNQLLIRGYNVRIIVDNQDDVENLREMETSGEMRGTNNRIGIVMAKLYEAESLSDIFSGCCGVFHTSAFIDPAGLSGYSKFMADLEVKAAQNVIEACAATPSIRHCVLTSSLLACTWKDYSLDDVSPVINHNFWSDEALCIEKKLWYALGKLRAEKAAWRVAEERGLKLATICPGLIKGSEFFNRNTTSTIAYLKGAQEMYKKGLLATVDVNRLAEAHVCVFEEMNRTASGRYICFDQVIKNDEEAETLARETGIRVNLIPETENASGNAAREVQLSNVKLSRLMSRVRNCKTTF</sequence>
<keyword evidence="1" id="KW-0521">NADP</keyword>
<comment type="caution">
    <text evidence="3">The sequence shown here is derived from an EMBL/GenBank/DDBJ whole genome shotgun (WGS) entry which is preliminary data.</text>
</comment>
<protein>
    <submittedName>
        <fullName evidence="3">Cinnamoyl-CoA reductase-like SNL6</fullName>
    </submittedName>
</protein>
<dbReference type="FunFam" id="3.40.50.720:FF:000388">
    <property type="entry name" value="Cinnamoyl-CoA reductase-like SNL6"/>
    <property type="match status" value="1"/>
</dbReference>
<dbReference type="EMBL" id="JAUIZM010000010">
    <property type="protein sequence ID" value="KAK1359509.1"/>
    <property type="molecule type" value="Genomic_DNA"/>
</dbReference>
<evidence type="ECO:0000256" key="1">
    <source>
        <dbReference type="ARBA" id="ARBA00022857"/>
    </source>
</evidence>
<proteinExistence type="predicted"/>
<accession>A0AAD8M4Q2</accession>
<dbReference type="AlphaFoldDB" id="A0AAD8M4Q2"/>
<dbReference type="Proteomes" id="UP001237642">
    <property type="component" value="Unassembled WGS sequence"/>
</dbReference>
<reference evidence="3" key="1">
    <citation type="submission" date="2023-02" db="EMBL/GenBank/DDBJ databases">
        <title>Genome of toxic invasive species Heracleum sosnowskyi carries increased number of genes despite the absence of recent whole-genome duplications.</title>
        <authorList>
            <person name="Schelkunov M."/>
            <person name="Shtratnikova V."/>
            <person name="Makarenko M."/>
            <person name="Klepikova A."/>
            <person name="Omelchenko D."/>
            <person name="Novikova G."/>
            <person name="Obukhova E."/>
            <person name="Bogdanov V."/>
            <person name="Penin A."/>
            <person name="Logacheva M."/>
        </authorList>
    </citation>
    <scope>NUCLEOTIDE SEQUENCE</scope>
    <source>
        <strain evidence="3">Hsosn_3</strain>
        <tissue evidence="3">Leaf</tissue>
    </source>
</reference>
<name>A0AAD8M4Q2_9APIA</name>
<dbReference type="SUPFAM" id="SSF51735">
    <property type="entry name" value="NAD(P)-binding Rossmann-fold domains"/>
    <property type="match status" value="1"/>
</dbReference>
<dbReference type="PANTHER" id="PTHR10366:SF483">
    <property type="entry name" value="CINNAMOYL COA REDUCTASE-LIKE PROTEIN"/>
    <property type="match status" value="1"/>
</dbReference>
<organism evidence="3 4">
    <name type="scientific">Heracleum sosnowskyi</name>
    <dbReference type="NCBI Taxonomy" id="360622"/>
    <lineage>
        <taxon>Eukaryota</taxon>
        <taxon>Viridiplantae</taxon>
        <taxon>Streptophyta</taxon>
        <taxon>Embryophyta</taxon>
        <taxon>Tracheophyta</taxon>
        <taxon>Spermatophyta</taxon>
        <taxon>Magnoliopsida</taxon>
        <taxon>eudicotyledons</taxon>
        <taxon>Gunneridae</taxon>
        <taxon>Pentapetalae</taxon>
        <taxon>asterids</taxon>
        <taxon>campanulids</taxon>
        <taxon>Apiales</taxon>
        <taxon>Apiaceae</taxon>
        <taxon>Apioideae</taxon>
        <taxon>apioid superclade</taxon>
        <taxon>Tordylieae</taxon>
        <taxon>Tordyliinae</taxon>
        <taxon>Heracleum</taxon>
    </lineage>
</organism>
<dbReference type="GO" id="GO:0016616">
    <property type="term" value="F:oxidoreductase activity, acting on the CH-OH group of donors, NAD or NADP as acceptor"/>
    <property type="evidence" value="ECO:0007669"/>
    <property type="project" value="TreeGrafter"/>
</dbReference>
<keyword evidence="4" id="KW-1185">Reference proteome</keyword>
<dbReference type="Gene3D" id="3.40.50.720">
    <property type="entry name" value="NAD(P)-binding Rossmann-like Domain"/>
    <property type="match status" value="1"/>
</dbReference>
<dbReference type="InterPro" id="IPR050425">
    <property type="entry name" value="NAD(P)_dehydrat-like"/>
</dbReference>